<dbReference type="SUPFAM" id="SSF46689">
    <property type="entry name" value="Homeodomain-like"/>
    <property type="match status" value="1"/>
</dbReference>
<dbReference type="RefSeq" id="WP_380620570.1">
    <property type="nucleotide sequence ID" value="NZ_JBHSDK010000014.1"/>
</dbReference>
<dbReference type="Pfam" id="PF17940">
    <property type="entry name" value="TetR_C_31"/>
    <property type="match status" value="1"/>
</dbReference>
<dbReference type="InterPro" id="IPR036271">
    <property type="entry name" value="Tet_transcr_reg_TetR-rel_C_sf"/>
</dbReference>
<evidence type="ECO:0000313" key="5">
    <source>
        <dbReference type="Proteomes" id="UP001595823"/>
    </source>
</evidence>
<accession>A0ABV8TYG9</accession>
<name>A0ABV8TYG9_9ACTN</name>
<dbReference type="PROSITE" id="PS50977">
    <property type="entry name" value="HTH_TETR_2"/>
    <property type="match status" value="1"/>
</dbReference>
<keyword evidence="1 2" id="KW-0238">DNA-binding</keyword>
<gene>
    <name evidence="4" type="ORF">ACFPET_10210</name>
</gene>
<dbReference type="InterPro" id="IPR009057">
    <property type="entry name" value="Homeodomain-like_sf"/>
</dbReference>
<sequence>MARTRSEQVADAAIELLVNSGMRGLTHRAVDERAGLPTGSTSNIARSREALLELVLDRLYELQEAHSHAGEIRPLPREALVEFIAGALEYQYTAHREQTLARFEMALESNRRPELRAVYDRMGGDIRNLAIRLMEASGSREPVRHGLMIIAHIEGVTFEAVAGAGGAPEPERLRKDLADLLSGMLDPKP</sequence>
<dbReference type="InterPro" id="IPR001647">
    <property type="entry name" value="HTH_TetR"/>
</dbReference>
<organism evidence="4 5">
    <name type="scientific">Salininema proteolyticum</name>
    <dbReference type="NCBI Taxonomy" id="1607685"/>
    <lineage>
        <taxon>Bacteria</taxon>
        <taxon>Bacillati</taxon>
        <taxon>Actinomycetota</taxon>
        <taxon>Actinomycetes</taxon>
        <taxon>Glycomycetales</taxon>
        <taxon>Glycomycetaceae</taxon>
        <taxon>Salininema</taxon>
    </lineage>
</organism>
<evidence type="ECO:0000256" key="2">
    <source>
        <dbReference type="PROSITE-ProRule" id="PRU00335"/>
    </source>
</evidence>
<feature type="DNA-binding region" description="H-T-H motif" evidence="2">
    <location>
        <begin position="26"/>
        <end position="45"/>
    </location>
</feature>
<comment type="caution">
    <text evidence="4">The sequence shown here is derived from an EMBL/GenBank/DDBJ whole genome shotgun (WGS) entry which is preliminary data.</text>
</comment>
<dbReference type="InterPro" id="IPR041583">
    <property type="entry name" value="TetR_C_31"/>
</dbReference>
<dbReference type="EMBL" id="JBHSDK010000014">
    <property type="protein sequence ID" value="MFC4335571.1"/>
    <property type="molecule type" value="Genomic_DNA"/>
</dbReference>
<dbReference type="Gene3D" id="1.10.357.10">
    <property type="entry name" value="Tetracycline Repressor, domain 2"/>
    <property type="match status" value="1"/>
</dbReference>
<evidence type="ECO:0000256" key="1">
    <source>
        <dbReference type="ARBA" id="ARBA00023125"/>
    </source>
</evidence>
<feature type="domain" description="HTH tetR-type" evidence="3">
    <location>
        <begin position="3"/>
        <end position="63"/>
    </location>
</feature>
<dbReference type="SUPFAM" id="SSF48498">
    <property type="entry name" value="Tetracyclin repressor-like, C-terminal domain"/>
    <property type="match status" value="1"/>
</dbReference>
<reference evidence="5" key="1">
    <citation type="journal article" date="2019" name="Int. J. Syst. Evol. Microbiol.">
        <title>The Global Catalogue of Microorganisms (GCM) 10K type strain sequencing project: providing services to taxonomists for standard genome sequencing and annotation.</title>
        <authorList>
            <consortium name="The Broad Institute Genomics Platform"/>
            <consortium name="The Broad Institute Genome Sequencing Center for Infectious Disease"/>
            <person name="Wu L."/>
            <person name="Ma J."/>
        </authorList>
    </citation>
    <scope>NUCLEOTIDE SEQUENCE [LARGE SCALE GENOMIC DNA]</scope>
    <source>
        <strain evidence="5">IBRC-M 10908</strain>
    </source>
</reference>
<evidence type="ECO:0000259" key="3">
    <source>
        <dbReference type="PROSITE" id="PS50977"/>
    </source>
</evidence>
<keyword evidence="5" id="KW-1185">Reference proteome</keyword>
<protein>
    <submittedName>
        <fullName evidence="4">TetR/AcrR family transcriptional regulator</fullName>
    </submittedName>
</protein>
<proteinExistence type="predicted"/>
<dbReference type="Proteomes" id="UP001595823">
    <property type="component" value="Unassembled WGS sequence"/>
</dbReference>
<evidence type="ECO:0000313" key="4">
    <source>
        <dbReference type="EMBL" id="MFC4335571.1"/>
    </source>
</evidence>